<evidence type="ECO:0000313" key="2">
    <source>
        <dbReference type="EMBL" id="WBO65686.1"/>
    </source>
</evidence>
<feature type="region of interest" description="Disordered" evidence="1">
    <location>
        <begin position="106"/>
        <end position="133"/>
    </location>
</feature>
<feature type="region of interest" description="Disordered" evidence="1">
    <location>
        <begin position="56"/>
        <end position="94"/>
    </location>
</feature>
<name>A0ABY7P574_9ACTN</name>
<dbReference type="Proteomes" id="UP001212326">
    <property type="component" value="Chromosome"/>
</dbReference>
<protein>
    <submittedName>
        <fullName evidence="2">Uncharacterized protein</fullName>
    </submittedName>
</protein>
<dbReference type="EMBL" id="CP115300">
    <property type="protein sequence ID" value="WBO65686.1"/>
    <property type="molecule type" value="Genomic_DNA"/>
</dbReference>
<proteinExistence type="predicted"/>
<organism evidence="2 3">
    <name type="scientific">Streptomyces camelliae</name>
    <dbReference type="NCBI Taxonomy" id="3004093"/>
    <lineage>
        <taxon>Bacteria</taxon>
        <taxon>Bacillati</taxon>
        <taxon>Actinomycetota</taxon>
        <taxon>Actinomycetes</taxon>
        <taxon>Kitasatosporales</taxon>
        <taxon>Streptomycetaceae</taxon>
        <taxon>Streptomyces</taxon>
    </lineage>
</organism>
<keyword evidence="3" id="KW-1185">Reference proteome</keyword>
<evidence type="ECO:0000256" key="1">
    <source>
        <dbReference type="SAM" id="MobiDB-lite"/>
    </source>
</evidence>
<sequence length="145" mass="14535">MIGLRIKGKAVGRSGRVGLLLGLVVIIVVHLAGTVHGASFEESHLDAVQAVGAYHSADGGHGASDAPTPEHDHKTGGHIDHAADRPRSVSADDVVVEPAAAGPALIPAATTGPFGTGATAPGDPPGGKGSPDGRFTLALHCIWRQ</sequence>
<gene>
    <name evidence="2" type="ORF">O1G22_24150</name>
</gene>
<accession>A0ABY7P574</accession>
<dbReference type="RefSeq" id="WP_270083228.1">
    <property type="nucleotide sequence ID" value="NZ_CP115300.1"/>
</dbReference>
<feature type="compositionally biased region" description="Low complexity" evidence="1">
    <location>
        <begin position="106"/>
        <end position="121"/>
    </location>
</feature>
<feature type="compositionally biased region" description="Basic and acidic residues" evidence="1">
    <location>
        <begin position="68"/>
        <end position="87"/>
    </location>
</feature>
<reference evidence="2 3" key="1">
    <citation type="submission" date="2022-12" db="EMBL/GenBank/DDBJ databases">
        <authorList>
            <person name="Mo P."/>
        </authorList>
    </citation>
    <scope>NUCLEOTIDE SEQUENCE [LARGE SCALE GENOMIC DNA]</scope>
    <source>
        <strain evidence="2 3">HUAS 2-6</strain>
    </source>
</reference>
<evidence type="ECO:0000313" key="3">
    <source>
        <dbReference type="Proteomes" id="UP001212326"/>
    </source>
</evidence>